<feature type="region of interest" description="Disordered" evidence="2">
    <location>
        <begin position="158"/>
        <end position="224"/>
    </location>
</feature>
<dbReference type="GO" id="GO:0030897">
    <property type="term" value="C:HOPS complex"/>
    <property type="evidence" value="ECO:0007669"/>
    <property type="project" value="TreeGrafter"/>
</dbReference>
<organism evidence="5 6">
    <name type="scientific">Macrolepiota fuliginosa MF-IS2</name>
    <dbReference type="NCBI Taxonomy" id="1400762"/>
    <lineage>
        <taxon>Eukaryota</taxon>
        <taxon>Fungi</taxon>
        <taxon>Dikarya</taxon>
        <taxon>Basidiomycota</taxon>
        <taxon>Agaricomycotina</taxon>
        <taxon>Agaricomycetes</taxon>
        <taxon>Agaricomycetidae</taxon>
        <taxon>Agaricales</taxon>
        <taxon>Agaricineae</taxon>
        <taxon>Agaricaceae</taxon>
        <taxon>Macrolepiota</taxon>
    </lineage>
</organism>
<dbReference type="InterPro" id="IPR045111">
    <property type="entry name" value="Vps41/Vps8"/>
</dbReference>
<feature type="compositionally biased region" description="Basic and acidic residues" evidence="2">
    <location>
        <begin position="7"/>
        <end position="19"/>
    </location>
</feature>
<evidence type="ECO:0008006" key="7">
    <source>
        <dbReference type="Google" id="ProtNLM"/>
    </source>
</evidence>
<dbReference type="Proteomes" id="UP000807342">
    <property type="component" value="Unassembled WGS sequence"/>
</dbReference>
<evidence type="ECO:0000313" key="6">
    <source>
        <dbReference type="Proteomes" id="UP000807342"/>
    </source>
</evidence>
<accession>A0A9P5XGS6</accession>
<dbReference type="OrthoDB" id="289913at2759"/>
<evidence type="ECO:0000259" key="4">
    <source>
        <dbReference type="Pfam" id="PF25066"/>
    </source>
</evidence>
<feature type="compositionally biased region" description="Low complexity" evidence="2">
    <location>
        <begin position="124"/>
        <end position="134"/>
    </location>
</feature>
<dbReference type="Pfam" id="PF25066">
    <property type="entry name" value="TPR_VPS8_2"/>
    <property type="match status" value="1"/>
</dbReference>
<evidence type="ECO:0000256" key="1">
    <source>
        <dbReference type="ARBA" id="ARBA00009422"/>
    </source>
</evidence>
<dbReference type="SUPFAM" id="SSF50978">
    <property type="entry name" value="WD40 repeat-like"/>
    <property type="match status" value="1"/>
</dbReference>
<evidence type="ECO:0000313" key="5">
    <source>
        <dbReference type="EMBL" id="KAF9450435.1"/>
    </source>
</evidence>
<feature type="region of interest" description="Disordered" evidence="2">
    <location>
        <begin position="1"/>
        <end position="84"/>
    </location>
</feature>
<feature type="region of interest" description="Disordered" evidence="2">
    <location>
        <begin position="524"/>
        <end position="559"/>
    </location>
</feature>
<feature type="domain" description="VPS8-like TPR-like repeats" evidence="4">
    <location>
        <begin position="1365"/>
        <end position="1523"/>
    </location>
</feature>
<feature type="region of interest" description="Disordered" evidence="2">
    <location>
        <begin position="419"/>
        <end position="441"/>
    </location>
</feature>
<proteinExistence type="inferred from homology"/>
<keyword evidence="6" id="KW-1185">Reference proteome</keyword>
<comment type="caution">
    <text evidence="5">The sequence shown here is derived from an EMBL/GenBank/DDBJ whole genome shotgun (WGS) entry which is preliminary data.</text>
</comment>
<dbReference type="PANTHER" id="PTHR12616">
    <property type="entry name" value="VACUOLAR PROTEIN SORTING VPS41"/>
    <property type="match status" value="1"/>
</dbReference>
<dbReference type="InterPro" id="IPR059070">
    <property type="entry name" value="TPR_VPS8_2"/>
</dbReference>
<dbReference type="Gene3D" id="2.130.10.10">
    <property type="entry name" value="YVTN repeat-like/Quinoprotein amine dehydrogenase"/>
    <property type="match status" value="1"/>
</dbReference>
<dbReference type="InterPro" id="IPR011047">
    <property type="entry name" value="Quinoprotein_ADH-like_sf"/>
</dbReference>
<evidence type="ECO:0000259" key="3">
    <source>
        <dbReference type="Pfam" id="PF12816"/>
    </source>
</evidence>
<dbReference type="InterPro" id="IPR015943">
    <property type="entry name" value="WD40/YVTN_repeat-like_dom_sf"/>
</dbReference>
<comment type="similarity">
    <text evidence="1">Belongs to the VPS8 family.</text>
</comment>
<name>A0A9P5XGS6_9AGAR</name>
<feature type="compositionally biased region" description="Low complexity" evidence="2">
    <location>
        <begin position="168"/>
        <end position="188"/>
    </location>
</feature>
<dbReference type="SUPFAM" id="SSF50998">
    <property type="entry name" value="Quinoprotein alcohol dehydrogenase-like"/>
    <property type="match status" value="1"/>
</dbReference>
<dbReference type="Pfam" id="PF12816">
    <property type="entry name" value="TPR_Vps8"/>
    <property type="match status" value="1"/>
</dbReference>
<dbReference type="PANTHER" id="PTHR12616:SF8">
    <property type="entry name" value="VACUOLAR PROTEIN SORTING-ASSOCIATED PROTEIN 8 HOMOLOG"/>
    <property type="match status" value="1"/>
</dbReference>
<feature type="compositionally biased region" description="Acidic residues" evidence="2">
    <location>
        <begin position="41"/>
        <end position="50"/>
    </location>
</feature>
<feature type="domain" description="Vacuolar protein sorting-associated protein 8 central" evidence="3">
    <location>
        <begin position="823"/>
        <end position="1037"/>
    </location>
</feature>
<feature type="compositionally biased region" description="Low complexity" evidence="2">
    <location>
        <begin position="195"/>
        <end position="210"/>
    </location>
</feature>
<protein>
    <recommendedName>
        <fullName evidence="7">Vacuolar protein sorting-associated protein 8 central domain-containing protein</fullName>
    </recommendedName>
</protein>
<evidence type="ECO:0000256" key="2">
    <source>
        <dbReference type="SAM" id="MobiDB-lite"/>
    </source>
</evidence>
<gene>
    <name evidence="5" type="ORF">P691DRAFT_810376</name>
</gene>
<dbReference type="InterPro" id="IPR025941">
    <property type="entry name" value="Vps8_central_dom"/>
</dbReference>
<dbReference type="GO" id="GO:0005770">
    <property type="term" value="C:late endosome"/>
    <property type="evidence" value="ECO:0007669"/>
    <property type="project" value="TreeGrafter"/>
</dbReference>
<dbReference type="EMBL" id="MU151105">
    <property type="protein sequence ID" value="KAF9450435.1"/>
    <property type="molecule type" value="Genomic_DNA"/>
</dbReference>
<sequence>MASTEILEQHFSDSDGEFEHDSEEDTGFLSRGDYSSRMEEIMDDEDDEEETSFKFDSGDDEEEEGFLYTGVDSGPTVTTSASNYRDRLKEVLGQDELTDEDEGVDVPRVVVEQEEEHLPMEETSTSSLRSSSASPRGVVPVPRKASRIAKSFLNPNVSRLRSLPPHVSSDPTTTLSSSLISFDSSSPSQNITPTSHNLSRTSSFSNSNSYSRDHHHTHPPTQDHREVVNAVIQSIENDVFRWTNLHTVTQEVYASANSATRKAMSILGAQKFETPTVLAANGYVCIGTSDGKILVYDFRQALKCVCGEDSPDNRFGAVTALALSHDHTCVAAGYSTGHIQIYDLKNPTNPIRSVPPTSLSLVYSGRKEGHIKGSRIVSIGFVAGRHTAVVSADIYGLAFYHSLGKVLFVEASDTLRILGRYPDPQPPPPASHPQSQHTVKQRNPRYTILAMAPLPLGTSPHITDEYNLVAMLTPTKLVVVGMKPSPKTWFKVSRGQEEGGMWRSQTRWRGTMVWFPSVFRDPADGRTGDADTVSGGTKGKRKGKGKDGSDPAGSPTTPMLAFSWGNALRVIRAEEVKVKQTFKNAKTGKEREVEVGAIVYQDVLSWTAEDEILAIQWLNAQQLVILTPGQMSVYDLQASKLIERVQFDASTLMSPTIGSTVNGSVSYRDSVRDVAHSVRIYKGKIFLLGRNEIRVGTLLTWADRTLSLVEDGDFLSAIELVRSYYLDEAPGNRNGLPIDPLVRKKVIGDKLQDLMVASARYAFSEDRMTDSTHITPDGRGVDRTVLFESLVTTCCHACIALDDTEFLFEELFQKYDDSGISAIYLRHLEPFMLDNEIRNVPPRITQRLVRLHEEDERPDLVERVIWHIDPACLDINQAIQLCQKHHLYDALIYVYTRALRDYVAPIVELLGLIRRVLMHRRAEAGNADSEGDELDSEPSLEPMIVNSYKVYPYLSHVLSGLTYPSGEPLPEDEAFQAKKDVYTFLFYGRSSVWPPGESGKLILTSDEEGGIEPTYPYIRQLLQWDAESFLHSLDIAFEDPYLHEEESSINRLIIVRILVELIISDSLSPEDAIFVYIFIARNVPKYPQHLQLTPPSALHKTLVNLATEGKPETREDRQLAAEYLLSAYTPQDSENIISLFETAGFYRILRTWHRQERRWDLLFLTYLDDSDIHPSVAFEKIDEVLVIGAQMNKGVLPPQLGATVESSLGRLLDIGIQETAQLLQKHLPRLHDHALETLGDSQADDKRFEYLQALLSPTTPDGNTLPPPASAPTAPNLRRTFVDLQCRFHPKETVAILESLPADFLQWDDIIRTCEDNHVYDAVVWAYDAEGKPRVAVDKAVDYQRNMALQVVQSFREPSDDPKTRIDEAIASLRVIGQRGIDICLRQSRKSPDTDVLPKDLWFTLLNGQINVVQLVSACQTASSPGLDEESKENYMSELRSLVQNTFGALVSITSTSAISFPSLFKRLANSTTSTAHSHYDEFRTILTGMLESYRSDGDMLTMTKYLVERDLFDTMADLTRQKSRGWTLNRGICARCRNPLSKNPPGQTPDTPDEANVSVLQVIVARTGKAYHTQCYMD</sequence>
<dbReference type="GO" id="GO:0006623">
    <property type="term" value="P:protein targeting to vacuole"/>
    <property type="evidence" value="ECO:0007669"/>
    <property type="project" value="InterPro"/>
</dbReference>
<feature type="region of interest" description="Disordered" evidence="2">
    <location>
        <begin position="114"/>
        <end position="141"/>
    </location>
</feature>
<dbReference type="GO" id="GO:0034058">
    <property type="term" value="P:endosomal vesicle fusion"/>
    <property type="evidence" value="ECO:0007669"/>
    <property type="project" value="TreeGrafter"/>
</dbReference>
<reference evidence="5" key="1">
    <citation type="submission" date="2020-11" db="EMBL/GenBank/DDBJ databases">
        <authorList>
            <consortium name="DOE Joint Genome Institute"/>
            <person name="Ahrendt S."/>
            <person name="Riley R."/>
            <person name="Andreopoulos W."/>
            <person name="Labutti K."/>
            <person name="Pangilinan J."/>
            <person name="Ruiz-Duenas F.J."/>
            <person name="Barrasa J.M."/>
            <person name="Sanchez-Garcia M."/>
            <person name="Camarero S."/>
            <person name="Miyauchi S."/>
            <person name="Serrano A."/>
            <person name="Linde D."/>
            <person name="Babiker R."/>
            <person name="Drula E."/>
            <person name="Ayuso-Fernandez I."/>
            <person name="Pacheco R."/>
            <person name="Padilla G."/>
            <person name="Ferreira P."/>
            <person name="Barriuso J."/>
            <person name="Kellner H."/>
            <person name="Castanera R."/>
            <person name="Alfaro M."/>
            <person name="Ramirez L."/>
            <person name="Pisabarro A.G."/>
            <person name="Kuo A."/>
            <person name="Tritt A."/>
            <person name="Lipzen A."/>
            <person name="He G."/>
            <person name="Yan M."/>
            <person name="Ng V."/>
            <person name="Cullen D."/>
            <person name="Martin F."/>
            <person name="Rosso M.-N."/>
            <person name="Henrissat B."/>
            <person name="Hibbett D."/>
            <person name="Martinez A.T."/>
            <person name="Grigoriev I.V."/>
        </authorList>
    </citation>
    <scope>NUCLEOTIDE SEQUENCE</scope>
    <source>
        <strain evidence="5">MF-IS2</strain>
    </source>
</reference>
<dbReference type="InterPro" id="IPR036322">
    <property type="entry name" value="WD40_repeat_dom_sf"/>
</dbReference>
<dbReference type="Pfam" id="PF23410">
    <property type="entry name" value="Beta-prop_VPS8"/>
    <property type="match status" value="1"/>
</dbReference>